<dbReference type="EMBL" id="AP015034">
    <property type="protein sequence ID" value="BAT75901.1"/>
    <property type="molecule type" value="Genomic_DNA"/>
</dbReference>
<feature type="domain" description="Transposase-associated" evidence="2">
    <location>
        <begin position="3"/>
        <end position="75"/>
    </location>
</feature>
<accession>A0A0S3R5X7</accession>
<organism evidence="3 4">
    <name type="scientific">Vigna angularis var. angularis</name>
    <dbReference type="NCBI Taxonomy" id="157739"/>
    <lineage>
        <taxon>Eukaryota</taxon>
        <taxon>Viridiplantae</taxon>
        <taxon>Streptophyta</taxon>
        <taxon>Embryophyta</taxon>
        <taxon>Tracheophyta</taxon>
        <taxon>Spermatophyta</taxon>
        <taxon>Magnoliopsida</taxon>
        <taxon>eudicotyledons</taxon>
        <taxon>Gunneridae</taxon>
        <taxon>Pentapetalae</taxon>
        <taxon>rosids</taxon>
        <taxon>fabids</taxon>
        <taxon>Fabales</taxon>
        <taxon>Fabaceae</taxon>
        <taxon>Papilionoideae</taxon>
        <taxon>50 kb inversion clade</taxon>
        <taxon>NPAAA clade</taxon>
        <taxon>indigoferoid/millettioid clade</taxon>
        <taxon>Phaseoleae</taxon>
        <taxon>Vigna</taxon>
    </lineage>
</organism>
<evidence type="ECO:0000259" key="2">
    <source>
        <dbReference type="Pfam" id="PF13963"/>
    </source>
</evidence>
<sequence length="220" mass="25721">MDKSWIDMPRNTSQYMRGLNTFLDFALTNSGVRGKIICPCPKCNFKKWQSREEVKEHLIIKPFPKGYILWLLHGERRVNDEAPQVMAEAPQVTVEEDGGRVEINDNMCEMINDVFAHHCSNNDMTDDDEMGAESSHTRSHDGTYFFELMQDGQQSLYEGCEKYSKLSFLVKLYHIKCLEVFFFSVAETGFNYLSYLQFFIFFVGILYFSYFFPMNTRDTS</sequence>
<dbReference type="Pfam" id="PF13963">
    <property type="entry name" value="Transpos_assoc"/>
    <property type="match status" value="1"/>
</dbReference>
<evidence type="ECO:0000256" key="1">
    <source>
        <dbReference type="SAM" id="Phobius"/>
    </source>
</evidence>
<keyword evidence="1" id="KW-0812">Transmembrane</keyword>
<feature type="transmembrane region" description="Helical" evidence="1">
    <location>
        <begin position="192"/>
        <end position="212"/>
    </location>
</feature>
<keyword evidence="1" id="KW-1133">Transmembrane helix</keyword>
<proteinExistence type="predicted"/>
<dbReference type="OrthoDB" id="1750186at2759"/>
<gene>
    <name evidence="3" type="primary">Vigan.01G383400</name>
    <name evidence="3" type="ORF">VIGAN_01383400</name>
</gene>
<dbReference type="AlphaFoldDB" id="A0A0S3R5X7"/>
<keyword evidence="4" id="KW-1185">Reference proteome</keyword>
<reference evidence="3 4" key="1">
    <citation type="journal article" date="2015" name="Sci. Rep.">
        <title>The power of single molecule real-time sequencing technology in the de novo assembly of a eukaryotic genome.</title>
        <authorList>
            <person name="Sakai H."/>
            <person name="Naito K."/>
            <person name="Ogiso-Tanaka E."/>
            <person name="Takahashi Y."/>
            <person name="Iseki K."/>
            <person name="Muto C."/>
            <person name="Satou K."/>
            <person name="Teruya K."/>
            <person name="Shiroma A."/>
            <person name="Shimoji M."/>
            <person name="Hirano T."/>
            <person name="Itoh T."/>
            <person name="Kaga A."/>
            <person name="Tomooka N."/>
        </authorList>
    </citation>
    <scope>NUCLEOTIDE SEQUENCE [LARGE SCALE GENOMIC DNA]</scope>
    <source>
        <strain evidence="4">cv. Shumari</strain>
    </source>
</reference>
<dbReference type="InterPro" id="IPR029480">
    <property type="entry name" value="Transpos_assoc"/>
</dbReference>
<dbReference type="Proteomes" id="UP000291084">
    <property type="component" value="Chromosome 1"/>
</dbReference>
<protein>
    <recommendedName>
        <fullName evidence="2">Transposase-associated domain-containing protein</fullName>
    </recommendedName>
</protein>
<name>A0A0S3R5X7_PHAAN</name>
<keyword evidence="1" id="KW-0472">Membrane</keyword>
<evidence type="ECO:0000313" key="3">
    <source>
        <dbReference type="EMBL" id="BAT75901.1"/>
    </source>
</evidence>
<evidence type="ECO:0000313" key="4">
    <source>
        <dbReference type="Proteomes" id="UP000291084"/>
    </source>
</evidence>